<dbReference type="CDD" id="cd00377">
    <property type="entry name" value="ICL_PEPM"/>
    <property type="match status" value="1"/>
</dbReference>
<dbReference type="GO" id="GO:0003723">
    <property type="term" value="F:RNA binding"/>
    <property type="evidence" value="ECO:0007669"/>
    <property type="project" value="InterPro"/>
</dbReference>
<dbReference type="EMBL" id="CM017326">
    <property type="protein sequence ID" value="KAE8077204.1"/>
    <property type="molecule type" value="Genomic_DNA"/>
</dbReference>
<dbReference type="Proteomes" id="UP000327013">
    <property type="component" value="Chromosome 6"/>
</dbReference>
<accession>A0A5N6RF12</accession>
<gene>
    <name evidence="4" type="ORF">FH972_015789</name>
</gene>
<dbReference type="PANTHER" id="PTHR42905">
    <property type="entry name" value="PHOSPHOENOLPYRUVATE CARBOXYLASE"/>
    <property type="match status" value="1"/>
</dbReference>
<dbReference type="InterPro" id="IPR015813">
    <property type="entry name" value="Pyrv/PenolPyrv_kinase-like_dom"/>
</dbReference>
<evidence type="ECO:0000313" key="4">
    <source>
        <dbReference type="EMBL" id="KAE8077204.1"/>
    </source>
</evidence>
<reference evidence="4 5" key="1">
    <citation type="submission" date="2019-06" db="EMBL/GenBank/DDBJ databases">
        <title>A chromosomal-level reference genome of Carpinus fangiana (Coryloideae, Betulaceae).</title>
        <authorList>
            <person name="Yang X."/>
            <person name="Wang Z."/>
            <person name="Zhang L."/>
            <person name="Hao G."/>
            <person name="Liu J."/>
            <person name="Yang Y."/>
        </authorList>
    </citation>
    <scope>NUCLEOTIDE SEQUENCE [LARGE SCALE GENOMIC DNA]</scope>
    <source>
        <strain evidence="4">Cfa_2016G</strain>
        <tissue evidence="4">Leaf</tissue>
    </source>
</reference>
<proteinExistence type="predicted"/>
<evidence type="ECO:0000256" key="1">
    <source>
        <dbReference type="ARBA" id="ARBA00023531"/>
    </source>
</evidence>
<name>A0A5N6RF12_9ROSI</name>
<keyword evidence="5" id="KW-1185">Reference proteome</keyword>
<dbReference type="InterPro" id="IPR039556">
    <property type="entry name" value="ICL/PEPM"/>
</dbReference>
<feature type="domain" description="PORR" evidence="3">
    <location>
        <begin position="39"/>
        <end position="369"/>
    </location>
</feature>
<feature type="region of interest" description="Disordered" evidence="2">
    <location>
        <begin position="377"/>
        <end position="410"/>
    </location>
</feature>
<dbReference type="OrthoDB" id="1923844at2759"/>
<protein>
    <recommendedName>
        <fullName evidence="3">PORR domain-containing protein</fullName>
    </recommendedName>
</protein>
<sequence length="967" mass="108442">MVQWLFFGRVGGLGFFYGCQRGFNYQQTCSLVNVKLKWVKDRALDAAVTGERDLRAAWILVSIISSASHQCVPIYHLSRHRGQLGLPHDLKLSTFVRRYPTVFHESHVFDSGGTRVPSFSLSTEALELHQEELNLVEQNQMDLVNRLRKLLMLTRDRTLPLQTVDQLKWDLGLPYDYHLSLILQRPEFFSLVHLPDKRDGLKLLSWDDDLAVSQLQKNAALQQSEEDQKNGCLAFPIGFTRGFGLKRKCMEWLREWQKLPYTSPYSDALHLDPRTDVSEKRIVGVFHELLHLTIQKRTERKNVSNLRKPLALPQKFTKVFERHPTIFYISKKNDTQTVVLREAYDHQQLLQRHPLVEIRERLASMLRKGLLDRSRGLYKKSAGPGLEQDRSNDEMTGNQRSSEGESDTRERTVGFLLGWGVDMMGMAEVVLDREGGSWAPKTINETKAEVGVLGSKTRHHFLALQLKQRESMKPAVIVSGRGCAVAGPKHTPSLNIRSPPPPPVSSFTFGSRLQISLPLLSNPIQKSRTRFAIARAADRDHSFAEPPAKALRRILELPGVHQGPACFDALSARLVERAGFQYCFSSGFSISAARLGLPDTGFISYGEMVDQGQQITQAVSIPVIGDGDNGYGNAMNVKRTVKGYIRAGFAGIILEDQVSPKACGHTQGRKVVSREEAVMRIKAAVDARKESGSDIVIVARTDSRQAVSLDESLWRCRAFADVGADVLFIDALASKEEMKTFCEISPLVPKMANMLEGGGKTPILNPLELEDLGYKLVAYPLSLIGASIRAMQDSLTAIRGGRIPPPGSMPSFEEIKEILGFNTYYEEEKRYDTIINQLSSLRVSSSRYSIEQRAQDDTEQRSQSTEDPVVEVITPDVYNNYRADSSRDPFSQIWSRKLRIKITGRDGFERLDVRIPAGFLDGITNIVPALGGVNIKELLDDAAYEVGGKVLLDFNDTMGDRIQVFLE</sequence>
<evidence type="ECO:0000313" key="5">
    <source>
        <dbReference type="Proteomes" id="UP000327013"/>
    </source>
</evidence>
<dbReference type="Gene3D" id="3.20.20.60">
    <property type="entry name" value="Phosphoenolpyruvate-binding domains"/>
    <property type="match status" value="1"/>
</dbReference>
<evidence type="ECO:0000256" key="2">
    <source>
        <dbReference type="SAM" id="MobiDB-lite"/>
    </source>
</evidence>
<dbReference type="SUPFAM" id="SSF51621">
    <property type="entry name" value="Phosphoenolpyruvate/pyruvate domain"/>
    <property type="match status" value="1"/>
</dbReference>
<dbReference type="InterPro" id="IPR021099">
    <property type="entry name" value="PORR_domain"/>
</dbReference>
<comment type="catalytic activity">
    <reaction evidence="1">
        <text>D-threo-isocitrate = glyoxylate + succinate</text>
        <dbReference type="Rhea" id="RHEA:13245"/>
        <dbReference type="ChEBI" id="CHEBI:15562"/>
        <dbReference type="ChEBI" id="CHEBI:30031"/>
        <dbReference type="ChEBI" id="CHEBI:36655"/>
        <dbReference type="EC" id="4.1.3.1"/>
    </reaction>
</comment>
<evidence type="ECO:0000259" key="3">
    <source>
        <dbReference type="Pfam" id="PF11955"/>
    </source>
</evidence>
<dbReference type="Pfam" id="PF13714">
    <property type="entry name" value="PEP_mutase"/>
    <property type="match status" value="1"/>
</dbReference>
<dbReference type="InterPro" id="IPR040442">
    <property type="entry name" value="Pyrv_kinase-like_dom_sf"/>
</dbReference>
<dbReference type="GO" id="GO:0004451">
    <property type="term" value="F:isocitrate lyase activity"/>
    <property type="evidence" value="ECO:0007669"/>
    <property type="project" value="UniProtKB-EC"/>
</dbReference>
<dbReference type="Pfam" id="PF11955">
    <property type="entry name" value="PORR"/>
    <property type="match status" value="1"/>
</dbReference>
<dbReference type="PANTHER" id="PTHR42905:SF2">
    <property type="entry name" value="PHOSPHOENOLPYRUVATE CARBOXYLASE FAMILY PROTEIN"/>
    <property type="match status" value="1"/>
</dbReference>
<dbReference type="AlphaFoldDB" id="A0A5N6RF12"/>
<organism evidence="4 5">
    <name type="scientific">Carpinus fangiana</name>
    <dbReference type="NCBI Taxonomy" id="176857"/>
    <lineage>
        <taxon>Eukaryota</taxon>
        <taxon>Viridiplantae</taxon>
        <taxon>Streptophyta</taxon>
        <taxon>Embryophyta</taxon>
        <taxon>Tracheophyta</taxon>
        <taxon>Spermatophyta</taxon>
        <taxon>Magnoliopsida</taxon>
        <taxon>eudicotyledons</taxon>
        <taxon>Gunneridae</taxon>
        <taxon>Pentapetalae</taxon>
        <taxon>rosids</taxon>
        <taxon>fabids</taxon>
        <taxon>Fagales</taxon>
        <taxon>Betulaceae</taxon>
        <taxon>Carpinus</taxon>
    </lineage>
</organism>